<dbReference type="Gene3D" id="3.30.420.10">
    <property type="entry name" value="Ribonuclease H-like superfamily/Ribonuclease H"/>
    <property type="match status" value="1"/>
</dbReference>
<feature type="domain" description="Integrase zinc-binding" evidence="1">
    <location>
        <begin position="1"/>
        <end position="34"/>
    </location>
</feature>
<comment type="caution">
    <text evidence="2">The sequence shown here is derived from an EMBL/GenBank/DDBJ whole genome shotgun (WGS) entry which is preliminary data.</text>
</comment>
<accession>A0AAV4IKB3</accession>
<dbReference type="Pfam" id="PF17921">
    <property type="entry name" value="Integrase_H2C2"/>
    <property type="match status" value="1"/>
</dbReference>
<reference evidence="2 3" key="1">
    <citation type="journal article" date="2021" name="Elife">
        <title>Chloroplast acquisition without the gene transfer in kleptoplastic sea slugs, Plakobranchus ocellatus.</title>
        <authorList>
            <person name="Maeda T."/>
            <person name="Takahashi S."/>
            <person name="Yoshida T."/>
            <person name="Shimamura S."/>
            <person name="Takaki Y."/>
            <person name="Nagai Y."/>
            <person name="Toyoda A."/>
            <person name="Suzuki Y."/>
            <person name="Arimoto A."/>
            <person name="Ishii H."/>
            <person name="Satoh N."/>
            <person name="Nishiyama T."/>
            <person name="Hasebe M."/>
            <person name="Maruyama T."/>
            <person name="Minagawa J."/>
            <person name="Obokata J."/>
            <person name="Shigenobu S."/>
        </authorList>
    </citation>
    <scope>NUCLEOTIDE SEQUENCE [LARGE SCALE GENOMIC DNA]</scope>
</reference>
<organism evidence="2 3">
    <name type="scientific">Elysia marginata</name>
    <dbReference type="NCBI Taxonomy" id="1093978"/>
    <lineage>
        <taxon>Eukaryota</taxon>
        <taxon>Metazoa</taxon>
        <taxon>Spiralia</taxon>
        <taxon>Lophotrochozoa</taxon>
        <taxon>Mollusca</taxon>
        <taxon>Gastropoda</taxon>
        <taxon>Heterobranchia</taxon>
        <taxon>Euthyneura</taxon>
        <taxon>Panpulmonata</taxon>
        <taxon>Sacoglossa</taxon>
        <taxon>Placobranchoidea</taxon>
        <taxon>Plakobranchidae</taxon>
        <taxon>Elysia</taxon>
    </lineage>
</organism>
<sequence length="99" mass="11593">MMRRVHTTFWWPGIQNEVKQLAEQCDVCQVLKPRNQNETLILHNEGNLLWEKIGGNLFELDGKAYLAVVDYYSNFIEIEYLSTTTTVQVIKKLKAMFAR</sequence>
<protein>
    <submittedName>
        <fullName evidence="2">Endogenous retrovirus group K member 113 Pol protein-like</fullName>
    </submittedName>
</protein>
<dbReference type="EMBL" id="BMAT01009635">
    <property type="protein sequence ID" value="GFS10729.1"/>
    <property type="molecule type" value="Genomic_DNA"/>
</dbReference>
<proteinExistence type="predicted"/>
<dbReference type="GO" id="GO:0003676">
    <property type="term" value="F:nucleic acid binding"/>
    <property type="evidence" value="ECO:0007669"/>
    <property type="project" value="InterPro"/>
</dbReference>
<dbReference type="InterPro" id="IPR036397">
    <property type="entry name" value="RNaseH_sf"/>
</dbReference>
<dbReference type="Gene3D" id="1.10.340.70">
    <property type="match status" value="1"/>
</dbReference>
<keyword evidence="3" id="KW-1185">Reference proteome</keyword>
<dbReference type="AlphaFoldDB" id="A0AAV4IKB3"/>
<evidence type="ECO:0000313" key="2">
    <source>
        <dbReference type="EMBL" id="GFS10729.1"/>
    </source>
</evidence>
<dbReference type="InterPro" id="IPR041588">
    <property type="entry name" value="Integrase_H2C2"/>
</dbReference>
<evidence type="ECO:0000313" key="3">
    <source>
        <dbReference type="Proteomes" id="UP000762676"/>
    </source>
</evidence>
<evidence type="ECO:0000259" key="1">
    <source>
        <dbReference type="Pfam" id="PF17921"/>
    </source>
</evidence>
<dbReference type="Proteomes" id="UP000762676">
    <property type="component" value="Unassembled WGS sequence"/>
</dbReference>
<dbReference type="InterPro" id="IPR050951">
    <property type="entry name" value="Retrovirus_Pol_polyprotein"/>
</dbReference>
<dbReference type="PANTHER" id="PTHR37984">
    <property type="entry name" value="PROTEIN CBG26694"/>
    <property type="match status" value="1"/>
</dbReference>
<gene>
    <name evidence="2" type="ORF">ElyMa_004817200</name>
</gene>
<dbReference type="PANTHER" id="PTHR37984:SF8">
    <property type="entry name" value="CCHC-TYPE DOMAIN-CONTAINING PROTEIN"/>
    <property type="match status" value="1"/>
</dbReference>
<name>A0AAV4IKB3_9GAST</name>